<dbReference type="Gene3D" id="1.10.510.10">
    <property type="entry name" value="Transferase(Phosphotransferase) domain 1"/>
    <property type="match status" value="1"/>
</dbReference>
<comment type="caution">
    <text evidence="2">The sequence shown here is derived from an EMBL/GenBank/DDBJ whole genome shotgun (WGS) entry which is preliminary data.</text>
</comment>
<name>A0A6A3IS48_9STRA</name>
<dbReference type="EMBL" id="QXFV01002821">
    <property type="protein sequence ID" value="KAE8982994.1"/>
    <property type="molecule type" value="Genomic_DNA"/>
</dbReference>
<evidence type="ECO:0000313" key="4">
    <source>
        <dbReference type="Proteomes" id="UP000435112"/>
    </source>
</evidence>
<dbReference type="SUPFAM" id="SSF56112">
    <property type="entry name" value="Protein kinase-like (PK-like)"/>
    <property type="match status" value="1"/>
</dbReference>
<evidence type="ECO:0008006" key="5">
    <source>
        <dbReference type="Google" id="ProtNLM"/>
    </source>
</evidence>
<reference evidence="3 4" key="1">
    <citation type="submission" date="2018-09" db="EMBL/GenBank/DDBJ databases">
        <title>Genomic investigation of the strawberry pathogen Phytophthora fragariae indicates pathogenicity is determined by transcriptional variation in three key races.</title>
        <authorList>
            <person name="Adams T.M."/>
            <person name="Armitage A.D."/>
            <person name="Sobczyk M.K."/>
            <person name="Bates H.J."/>
            <person name="Dunwell J.M."/>
            <person name="Nellist C.F."/>
            <person name="Harrison R.J."/>
        </authorList>
    </citation>
    <scope>NUCLEOTIDE SEQUENCE [LARGE SCALE GENOMIC DNA]</scope>
    <source>
        <strain evidence="2 3">SCRP249</strain>
        <strain evidence="1 4">SCRP324</strain>
    </source>
</reference>
<protein>
    <recommendedName>
        <fullName evidence="5">Protein kinase domain-containing protein</fullName>
    </recommendedName>
</protein>
<evidence type="ECO:0000313" key="1">
    <source>
        <dbReference type="EMBL" id="KAE8981015.1"/>
    </source>
</evidence>
<dbReference type="EMBL" id="QXFU01002835">
    <property type="protein sequence ID" value="KAE8981015.1"/>
    <property type="molecule type" value="Genomic_DNA"/>
</dbReference>
<accession>A0A6A3IS48</accession>
<proteinExistence type="predicted"/>
<gene>
    <name evidence="2" type="ORF">PR001_g23571</name>
    <name evidence="1" type="ORF">PR002_g23946</name>
</gene>
<evidence type="ECO:0000313" key="3">
    <source>
        <dbReference type="Proteomes" id="UP000429607"/>
    </source>
</evidence>
<dbReference type="Proteomes" id="UP000435112">
    <property type="component" value="Unassembled WGS sequence"/>
</dbReference>
<sequence length="608" mass="69023">MDTFVLLSSEQKLVVSGMGLVRTGGDGLDGELHRAANVMSFGLALLDIFRRIRGDWGDQANEWYIANRQLPASKPECLNDLEWELICSIWSIILADRPSMADIVRTMRNLVTLEDELNPLKVEEEITTTAGWEWRTQAFDHANETISELLEGVDEVCKDDADNGVFYRSVSDRLVNIYQQLEEYRETVPVCLMGDFDVILNDFFFHLGIVLEGHDSSSSDSSLSTDSSDPTLSNDIDEFHRELDRLMNAAPDLLHTSRLHRWRQTPRQEETWQHREEIVAAWEEMNAHDFDGDVIDTRETSDGGQDALGAHFLEALKKKERYTKNAVAINFLRRDVEKKLGTDTSEPRLLMRWAHTGYIVRVIQRAIESAVGILELTSAKMGWLEALQGERKQRISLYQELLADSERITLEMGDNCQIREIYTVLLYSRDEYASELSASERNITLSLFKKLEQQLHGGIISLPSWFAMSESQWSFAERSVLSGDEASCVQQIEICEQLNHPNVCKFYGAYHVGHTPFVVLDETVAFNISFEDKDVWRLLLGYAYGLQYILSRGLAYTSLSLADFRVTWDGKPVLSGVGLLHQAIDHLDDTQTKQSAASNVLAFGLIAF</sequence>
<dbReference type="Proteomes" id="UP000429607">
    <property type="component" value="Unassembled WGS sequence"/>
</dbReference>
<dbReference type="OrthoDB" id="167257at2759"/>
<evidence type="ECO:0000313" key="2">
    <source>
        <dbReference type="EMBL" id="KAE8982994.1"/>
    </source>
</evidence>
<dbReference type="InterPro" id="IPR011009">
    <property type="entry name" value="Kinase-like_dom_sf"/>
</dbReference>
<dbReference type="AlphaFoldDB" id="A0A6A3IS48"/>
<organism evidence="2 3">
    <name type="scientific">Phytophthora rubi</name>
    <dbReference type="NCBI Taxonomy" id="129364"/>
    <lineage>
        <taxon>Eukaryota</taxon>
        <taxon>Sar</taxon>
        <taxon>Stramenopiles</taxon>
        <taxon>Oomycota</taxon>
        <taxon>Peronosporomycetes</taxon>
        <taxon>Peronosporales</taxon>
        <taxon>Peronosporaceae</taxon>
        <taxon>Phytophthora</taxon>
    </lineage>
</organism>